<dbReference type="Pfam" id="PF06985">
    <property type="entry name" value="HET"/>
    <property type="match status" value="1"/>
</dbReference>
<evidence type="ECO:0000313" key="2">
    <source>
        <dbReference type="EMBL" id="KAK5699558.1"/>
    </source>
</evidence>
<protein>
    <recommendedName>
        <fullName evidence="1">Heterokaryon incompatibility domain-containing protein</fullName>
    </recommendedName>
</protein>
<organism evidence="2 3">
    <name type="scientific">Elasticomyces elasticus</name>
    <dbReference type="NCBI Taxonomy" id="574655"/>
    <lineage>
        <taxon>Eukaryota</taxon>
        <taxon>Fungi</taxon>
        <taxon>Dikarya</taxon>
        <taxon>Ascomycota</taxon>
        <taxon>Pezizomycotina</taxon>
        <taxon>Dothideomycetes</taxon>
        <taxon>Dothideomycetidae</taxon>
        <taxon>Mycosphaerellales</taxon>
        <taxon>Teratosphaeriaceae</taxon>
        <taxon>Elasticomyces</taxon>
    </lineage>
</organism>
<reference evidence="2" key="1">
    <citation type="submission" date="2023-08" db="EMBL/GenBank/DDBJ databases">
        <title>Black Yeasts Isolated from many extreme environments.</title>
        <authorList>
            <person name="Coleine C."/>
            <person name="Stajich J.E."/>
            <person name="Selbmann L."/>
        </authorList>
    </citation>
    <scope>NUCLEOTIDE SEQUENCE</scope>
    <source>
        <strain evidence="2">CCFEE 5810</strain>
    </source>
</reference>
<dbReference type="PANTHER" id="PTHR33112:SF16">
    <property type="entry name" value="HETEROKARYON INCOMPATIBILITY DOMAIN-CONTAINING PROTEIN"/>
    <property type="match status" value="1"/>
</dbReference>
<dbReference type="AlphaFoldDB" id="A0AAN7WAK2"/>
<name>A0AAN7WAK2_9PEZI</name>
<accession>A0AAN7WAK2</accession>
<evidence type="ECO:0000259" key="1">
    <source>
        <dbReference type="Pfam" id="PF06985"/>
    </source>
</evidence>
<dbReference type="PANTHER" id="PTHR33112">
    <property type="entry name" value="DOMAIN PROTEIN, PUTATIVE-RELATED"/>
    <property type="match status" value="1"/>
</dbReference>
<evidence type="ECO:0000313" key="3">
    <source>
        <dbReference type="Proteomes" id="UP001310594"/>
    </source>
</evidence>
<dbReference type="EMBL" id="JAVRQU010000008">
    <property type="protein sequence ID" value="KAK5699558.1"/>
    <property type="molecule type" value="Genomic_DNA"/>
</dbReference>
<feature type="domain" description="Heterokaryon incompatibility" evidence="1">
    <location>
        <begin position="205"/>
        <end position="317"/>
    </location>
</feature>
<sequence>MASRLCPLCLDFTETLGTDGAQFFKFKHHQTFASLEAAASKECDLCALLLWTIMRNAANEGYAESDALVLLHEHDSEGFPPFILVPLLVTQESDERRQLWYGLEHRRVTVWVAGWNTDEESDFKAWATLSISPCNDDTPYIVGRIMKVPWDIAICRAWIDECSRNHAECVSAEEPTLPTRVLQISTGASHPEVKLVETYGLTGKYVTLSYCWGSARPYCTTRATYTSHLAGISWTELPQLYRDVIEVTQTLGYAYIWIDALAIIQDSKEDWQHESSLMDMVYERSALNTNFPGASDTEHGMLSRTTISAPQPCEIQSRGETDVH</sequence>
<dbReference type="InterPro" id="IPR010730">
    <property type="entry name" value="HET"/>
</dbReference>
<comment type="caution">
    <text evidence="2">The sequence shown here is derived from an EMBL/GenBank/DDBJ whole genome shotgun (WGS) entry which is preliminary data.</text>
</comment>
<dbReference type="Proteomes" id="UP001310594">
    <property type="component" value="Unassembled WGS sequence"/>
</dbReference>
<proteinExistence type="predicted"/>
<gene>
    <name evidence="2" type="ORF">LTR97_005686</name>
</gene>